<dbReference type="Proteomes" id="UP000821853">
    <property type="component" value="Chromosome 2"/>
</dbReference>
<proteinExistence type="predicted"/>
<gene>
    <name evidence="1" type="ORF">HPB48_001631</name>
</gene>
<reference evidence="1 2" key="1">
    <citation type="journal article" date="2020" name="Cell">
        <title>Large-Scale Comparative Analyses of Tick Genomes Elucidate Their Genetic Diversity and Vector Capacities.</title>
        <authorList>
            <consortium name="Tick Genome and Microbiome Consortium (TIGMIC)"/>
            <person name="Jia N."/>
            <person name="Wang J."/>
            <person name="Shi W."/>
            <person name="Du L."/>
            <person name="Sun Y."/>
            <person name="Zhan W."/>
            <person name="Jiang J.F."/>
            <person name="Wang Q."/>
            <person name="Zhang B."/>
            <person name="Ji P."/>
            <person name="Bell-Sakyi L."/>
            <person name="Cui X.M."/>
            <person name="Yuan T.T."/>
            <person name="Jiang B.G."/>
            <person name="Yang W.F."/>
            <person name="Lam T.T."/>
            <person name="Chang Q.C."/>
            <person name="Ding S.J."/>
            <person name="Wang X.J."/>
            <person name="Zhu J.G."/>
            <person name="Ruan X.D."/>
            <person name="Zhao L."/>
            <person name="Wei J.T."/>
            <person name="Ye R.Z."/>
            <person name="Que T.C."/>
            <person name="Du C.H."/>
            <person name="Zhou Y.H."/>
            <person name="Cheng J.X."/>
            <person name="Dai P.F."/>
            <person name="Guo W.B."/>
            <person name="Han X.H."/>
            <person name="Huang E.J."/>
            <person name="Li L.F."/>
            <person name="Wei W."/>
            <person name="Gao Y.C."/>
            <person name="Liu J.Z."/>
            <person name="Shao H.Z."/>
            <person name="Wang X."/>
            <person name="Wang C.C."/>
            <person name="Yang T.C."/>
            <person name="Huo Q.B."/>
            <person name="Li W."/>
            <person name="Chen H.Y."/>
            <person name="Chen S.E."/>
            <person name="Zhou L.G."/>
            <person name="Ni X.B."/>
            <person name="Tian J.H."/>
            <person name="Sheng Y."/>
            <person name="Liu T."/>
            <person name="Pan Y.S."/>
            <person name="Xia L.Y."/>
            <person name="Li J."/>
            <person name="Zhao F."/>
            <person name="Cao W.C."/>
        </authorList>
    </citation>
    <scope>NUCLEOTIDE SEQUENCE [LARGE SCALE GENOMIC DNA]</scope>
    <source>
        <strain evidence="1">HaeL-2018</strain>
    </source>
</reference>
<protein>
    <submittedName>
        <fullName evidence="1">Uncharacterized protein</fullName>
    </submittedName>
</protein>
<dbReference type="EMBL" id="JABSTR010000004">
    <property type="protein sequence ID" value="KAH9367539.1"/>
    <property type="molecule type" value="Genomic_DNA"/>
</dbReference>
<organism evidence="1 2">
    <name type="scientific">Haemaphysalis longicornis</name>
    <name type="common">Bush tick</name>
    <dbReference type="NCBI Taxonomy" id="44386"/>
    <lineage>
        <taxon>Eukaryota</taxon>
        <taxon>Metazoa</taxon>
        <taxon>Ecdysozoa</taxon>
        <taxon>Arthropoda</taxon>
        <taxon>Chelicerata</taxon>
        <taxon>Arachnida</taxon>
        <taxon>Acari</taxon>
        <taxon>Parasitiformes</taxon>
        <taxon>Ixodida</taxon>
        <taxon>Ixodoidea</taxon>
        <taxon>Ixodidae</taxon>
        <taxon>Haemaphysalinae</taxon>
        <taxon>Haemaphysalis</taxon>
    </lineage>
</organism>
<dbReference type="VEuPathDB" id="VectorBase:HLOH_059281"/>
<comment type="caution">
    <text evidence="1">The sequence shown here is derived from an EMBL/GenBank/DDBJ whole genome shotgun (WGS) entry which is preliminary data.</text>
</comment>
<name>A0A9J6FXK7_HAELO</name>
<evidence type="ECO:0000313" key="2">
    <source>
        <dbReference type="Proteomes" id="UP000821853"/>
    </source>
</evidence>
<sequence>MCGLLRGAAGIWRGRASVVDSCGRKFCGVASSRGHIEEARYGKRGIFAPISRRGMRLYAPNKYSRVQLDAICLTVQLGSLSGQLVCQKTTVFNGARRTHGKIQVGTLQAAKSGNAPHSSETNAPLKLKAREGNTPAVPLAIVLGAKRLSCELEDLNVSLAVPDDLELAPLAYLAGYIARACEEKDLTAGSEKLDLRSKVSKTRFSRLGLSTFP</sequence>
<evidence type="ECO:0000313" key="1">
    <source>
        <dbReference type="EMBL" id="KAH9367539.1"/>
    </source>
</evidence>
<dbReference type="AlphaFoldDB" id="A0A9J6FXK7"/>
<keyword evidence="2" id="KW-1185">Reference proteome</keyword>
<accession>A0A9J6FXK7</accession>